<dbReference type="PANTHER" id="PTHR24074">
    <property type="entry name" value="CO-CHAPERONE PROTEIN DJLA"/>
    <property type="match status" value="1"/>
</dbReference>
<reference evidence="2" key="2">
    <citation type="submission" date="2018-05" db="EMBL/GenBank/DDBJ databases">
        <title>OpunRS2 (Oryza punctata Reference Sequence Version 2).</title>
        <authorList>
            <person name="Zhang J."/>
            <person name="Kudrna D."/>
            <person name="Lee S."/>
            <person name="Talag J."/>
            <person name="Welchert J."/>
            <person name="Wing R.A."/>
        </authorList>
    </citation>
    <scope>NUCLEOTIDE SEQUENCE [LARGE SCALE GENOMIC DNA]</scope>
</reference>
<dbReference type="Proteomes" id="UP000026962">
    <property type="component" value="Chromosome 1"/>
</dbReference>
<organism evidence="2">
    <name type="scientific">Oryza punctata</name>
    <name type="common">Red rice</name>
    <dbReference type="NCBI Taxonomy" id="4537"/>
    <lineage>
        <taxon>Eukaryota</taxon>
        <taxon>Viridiplantae</taxon>
        <taxon>Streptophyta</taxon>
        <taxon>Embryophyta</taxon>
        <taxon>Tracheophyta</taxon>
        <taxon>Spermatophyta</taxon>
        <taxon>Magnoliopsida</taxon>
        <taxon>Liliopsida</taxon>
        <taxon>Poales</taxon>
        <taxon>Poaceae</taxon>
        <taxon>BOP clade</taxon>
        <taxon>Oryzoideae</taxon>
        <taxon>Oryzeae</taxon>
        <taxon>Oryzinae</taxon>
        <taxon>Oryza</taxon>
    </lineage>
</organism>
<dbReference type="InterPro" id="IPR001623">
    <property type="entry name" value="DnaJ_domain"/>
</dbReference>
<dbReference type="HOGENOM" id="CLU_2472902_0_0_1"/>
<dbReference type="SUPFAM" id="SSF46565">
    <property type="entry name" value="Chaperone J-domain"/>
    <property type="match status" value="1"/>
</dbReference>
<name>A0A0E0JH26_ORYPU</name>
<dbReference type="AlphaFoldDB" id="A0A0E0JH26"/>
<dbReference type="SMART" id="SM00271">
    <property type="entry name" value="DnaJ"/>
    <property type="match status" value="1"/>
</dbReference>
<dbReference type="InterPro" id="IPR050817">
    <property type="entry name" value="DjlA_DnaK_co-chaperone"/>
</dbReference>
<evidence type="ECO:0000259" key="1">
    <source>
        <dbReference type="PROSITE" id="PS50076"/>
    </source>
</evidence>
<evidence type="ECO:0000313" key="2">
    <source>
        <dbReference type="EnsemblPlants" id="OPUNC01G11120.1"/>
    </source>
</evidence>
<keyword evidence="3" id="KW-1185">Reference proteome</keyword>
<protein>
    <recommendedName>
        <fullName evidence="1">J domain-containing protein</fullName>
    </recommendedName>
</protein>
<reference evidence="2" key="1">
    <citation type="submission" date="2015-04" db="UniProtKB">
        <authorList>
            <consortium name="EnsemblPlants"/>
        </authorList>
    </citation>
    <scope>IDENTIFICATION</scope>
</reference>
<dbReference type="CDD" id="cd06257">
    <property type="entry name" value="DnaJ"/>
    <property type="match status" value="1"/>
</dbReference>
<dbReference type="Gene3D" id="1.10.287.110">
    <property type="entry name" value="DnaJ domain"/>
    <property type="match status" value="1"/>
</dbReference>
<dbReference type="InterPro" id="IPR036869">
    <property type="entry name" value="J_dom_sf"/>
</dbReference>
<sequence length="88" mass="9722">MAGDDGGDHYRTLGISRGARKAEVKAAFCRLAQLHHPDRHHATSGSDAAASSFRAVYDAYGVLYKRRHPRRLRPPPPLLLLVGGGYKW</sequence>
<dbReference type="Pfam" id="PF00226">
    <property type="entry name" value="DnaJ"/>
    <property type="match status" value="1"/>
</dbReference>
<dbReference type="STRING" id="4537.A0A0E0JH26"/>
<accession>A0A0E0JH26</accession>
<dbReference type="EnsemblPlants" id="OPUNC01G11120.1">
    <property type="protein sequence ID" value="OPUNC01G11120.1"/>
    <property type="gene ID" value="OPUNC01G11120"/>
</dbReference>
<proteinExistence type="predicted"/>
<dbReference type="Gramene" id="OPUNC01G11120.1">
    <property type="protein sequence ID" value="OPUNC01G11120.1"/>
    <property type="gene ID" value="OPUNC01G11120"/>
</dbReference>
<dbReference type="PRINTS" id="PR00625">
    <property type="entry name" value="JDOMAIN"/>
</dbReference>
<dbReference type="GO" id="GO:0005783">
    <property type="term" value="C:endoplasmic reticulum"/>
    <property type="evidence" value="ECO:0007669"/>
    <property type="project" value="UniProtKB-ARBA"/>
</dbReference>
<evidence type="ECO:0000313" key="3">
    <source>
        <dbReference type="Proteomes" id="UP000026962"/>
    </source>
</evidence>
<dbReference type="PROSITE" id="PS50076">
    <property type="entry name" value="DNAJ_2"/>
    <property type="match status" value="1"/>
</dbReference>
<feature type="domain" description="J" evidence="1">
    <location>
        <begin position="8"/>
        <end position="68"/>
    </location>
</feature>